<comment type="caution">
    <text evidence="4">The sequence shown here is derived from an EMBL/GenBank/DDBJ whole genome shotgun (WGS) entry which is preliminary data.</text>
</comment>
<protein>
    <submittedName>
        <fullName evidence="4">Uncharacterized protein</fullName>
    </submittedName>
</protein>
<dbReference type="EMBL" id="JBJJXI010000056">
    <property type="protein sequence ID" value="KAL3399405.1"/>
    <property type="molecule type" value="Genomic_DNA"/>
</dbReference>
<dbReference type="SMART" id="SM00248">
    <property type="entry name" value="ANK"/>
    <property type="match status" value="7"/>
</dbReference>
<gene>
    <name evidence="4" type="ORF">TKK_007259</name>
</gene>
<evidence type="ECO:0000256" key="3">
    <source>
        <dbReference type="PROSITE-ProRule" id="PRU00023"/>
    </source>
</evidence>
<dbReference type="PROSITE" id="PS50297">
    <property type="entry name" value="ANK_REP_REGION"/>
    <property type="match status" value="1"/>
</dbReference>
<dbReference type="PANTHER" id="PTHR24178">
    <property type="entry name" value="MOLTING PROTEIN MLT-4"/>
    <property type="match status" value="1"/>
</dbReference>
<evidence type="ECO:0000313" key="4">
    <source>
        <dbReference type="EMBL" id="KAL3399405.1"/>
    </source>
</evidence>
<dbReference type="Pfam" id="PF12796">
    <property type="entry name" value="Ank_2"/>
    <property type="match status" value="1"/>
</dbReference>
<dbReference type="InterPro" id="IPR002110">
    <property type="entry name" value="Ankyrin_rpt"/>
</dbReference>
<dbReference type="AlphaFoldDB" id="A0ABD2X2N1"/>
<sequence length="564" mass="64539">MFVHRKINCLLLHSVNYMARPGADYYRKERFIKFVVRYGNKDIIELDKDGKPISIRPTPMHDAARLKLLQRNEMVRKLFKKYERLKVDYVDDPLLSLAIKKELKNVIEFLLKVGADPNSANNQRSTPLHLICADDDGFMEHFLDTCKSINAPVQVNAQDFEDKTPLHIALVRVKETHHEWLHDRLQEICLEAQNASDRPSQRMTVDDESVRSVELLLRAGADPNVADAEGSTALHVICKRDDDNDNLMKMLFAICDEVGMTVQVDVQDNADNTPLHLALKKAHIALTEVLLKRDADPNVANNEGNRPLHVICNRKIDDNLMKLFLELCKDLNNKMLVDLENELHKTPLQLAVEYLMPDVVYALLHYGTDLPSFVFPSAADFKEYLTVKMFESPRSRLRCDVITDALFVIRHLESAKCELDLNEAVMIMSVFAECGSFEMSASLVERLSREKYFSMEAQKIQTSEGLSLYDLMKLPIDEAARRFNYKDFKSTLRTLGVMARNDRAKLDAVAGAISLREFFQNCAVEAFWELTHQRIPIECCTMIIDKLAIEDLYHICLAFASLSQ</sequence>
<dbReference type="Proteomes" id="UP001627154">
    <property type="component" value="Unassembled WGS sequence"/>
</dbReference>
<proteinExistence type="predicted"/>
<evidence type="ECO:0000313" key="5">
    <source>
        <dbReference type="Proteomes" id="UP001627154"/>
    </source>
</evidence>
<dbReference type="PROSITE" id="PS50088">
    <property type="entry name" value="ANK_REPEAT"/>
    <property type="match status" value="1"/>
</dbReference>
<keyword evidence="1" id="KW-0677">Repeat</keyword>
<name>A0ABD2X2N1_9HYME</name>
<reference evidence="4 5" key="1">
    <citation type="journal article" date="2024" name="bioRxiv">
        <title>A reference genome for Trichogramma kaykai: A tiny desert-dwelling parasitoid wasp with competing sex-ratio distorters.</title>
        <authorList>
            <person name="Culotta J."/>
            <person name="Lindsey A.R."/>
        </authorList>
    </citation>
    <scope>NUCLEOTIDE SEQUENCE [LARGE SCALE GENOMIC DNA]</scope>
    <source>
        <strain evidence="4 5">KSX58</strain>
    </source>
</reference>
<organism evidence="4 5">
    <name type="scientific">Trichogramma kaykai</name>
    <dbReference type="NCBI Taxonomy" id="54128"/>
    <lineage>
        <taxon>Eukaryota</taxon>
        <taxon>Metazoa</taxon>
        <taxon>Ecdysozoa</taxon>
        <taxon>Arthropoda</taxon>
        <taxon>Hexapoda</taxon>
        <taxon>Insecta</taxon>
        <taxon>Pterygota</taxon>
        <taxon>Neoptera</taxon>
        <taxon>Endopterygota</taxon>
        <taxon>Hymenoptera</taxon>
        <taxon>Apocrita</taxon>
        <taxon>Proctotrupomorpha</taxon>
        <taxon>Chalcidoidea</taxon>
        <taxon>Trichogrammatidae</taxon>
        <taxon>Trichogramma</taxon>
    </lineage>
</organism>
<evidence type="ECO:0000256" key="1">
    <source>
        <dbReference type="ARBA" id="ARBA00022737"/>
    </source>
</evidence>
<evidence type="ECO:0000256" key="2">
    <source>
        <dbReference type="ARBA" id="ARBA00023043"/>
    </source>
</evidence>
<dbReference type="InterPro" id="IPR036770">
    <property type="entry name" value="Ankyrin_rpt-contain_sf"/>
</dbReference>
<dbReference type="Gene3D" id="1.25.40.20">
    <property type="entry name" value="Ankyrin repeat-containing domain"/>
    <property type="match status" value="3"/>
</dbReference>
<feature type="repeat" description="ANK" evidence="3">
    <location>
        <begin position="270"/>
        <end position="302"/>
    </location>
</feature>
<keyword evidence="5" id="KW-1185">Reference proteome</keyword>
<accession>A0ABD2X2N1</accession>
<dbReference type="SUPFAM" id="SSF48403">
    <property type="entry name" value="Ankyrin repeat"/>
    <property type="match status" value="1"/>
</dbReference>
<keyword evidence="2 3" id="KW-0040">ANK repeat</keyword>